<reference evidence="14" key="1">
    <citation type="submission" date="2022-10" db="EMBL/GenBank/DDBJ databases">
        <title>Genome assembly of Pristionchus species.</title>
        <authorList>
            <person name="Yoshida K."/>
            <person name="Sommer R.J."/>
        </authorList>
    </citation>
    <scope>NUCLEOTIDE SEQUENCE [LARGE SCALE GENOMIC DNA]</scope>
    <source>
        <strain evidence="14">RS5460</strain>
    </source>
</reference>
<feature type="binding site" evidence="12">
    <location>
        <position position="354"/>
    </location>
    <ligand>
        <name>Mg(2+)</name>
        <dbReference type="ChEBI" id="CHEBI:18420"/>
        <label>1</label>
    </ligand>
</feature>
<accession>A0AAN5C6D6</accession>
<evidence type="ECO:0000256" key="10">
    <source>
        <dbReference type="ARBA" id="ARBA00043193"/>
    </source>
</evidence>
<dbReference type="InterPro" id="IPR050792">
    <property type="entry name" value="ADP-ribosylglycohydrolase"/>
</dbReference>
<evidence type="ECO:0000256" key="4">
    <source>
        <dbReference type="ARBA" id="ARBA00041057"/>
    </source>
</evidence>
<dbReference type="GO" id="GO:0004649">
    <property type="term" value="F:poly(ADP-ribose) glycohydrolase activity"/>
    <property type="evidence" value="ECO:0007669"/>
    <property type="project" value="UniProtKB-EC"/>
</dbReference>
<evidence type="ECO:0000256" key="6">
    <source>
        <dbReference type="ARBA" id="ARBA00042471"/>
    </source>
</evidence>
<keyword evidence="3" id="KW-0378">Hydrolase</keyword>
<dbReference type="AlphaFoldDB" id="A0AAN5C6D6"/>
<keyword evidence="14" id="KW-1185">Reference proteome</keyword>
<evidence type="ECO:0000256" key="11">
    <source>
        <dbReference type="ARBA" id="ARBA00049015"/>
    </source>
</evidence>
<evidence type="ECO:0000256" key="7">
    <source>
        <dbReference type="ARBA" id="ARBA00042722"/>
    </source>
</evidence>
<evidence type="ECO:0000256" key="5">
    <source>
        <dbReference type="ARBA" id="ARBA00042398"/>
    </source>
</evidence>
<dbReference type="InterPro" id="IPR005502">
    <property type="entry name" value="Ribosyl_crysJ1"/>
</dbReference>
<dbReference type="EMBL" id="BTRK01000001">
    <property type="protein sequence ID" value="GMR32390.1"/>
    <property type="molecule type" value="Genomic_DNA"/>
</dbReference>
<evidence type="ECO:0000313" key="14">
    <source>
        <dbReference type="Proteomes" id="UP001328107"/>
    </source>
</evidence>
<dbReference type="GO" id="GO:0005634">
    <property type="term" value="C:nucleus"/>
    <property type="evidence" value="ECO:0007669"/>
    <property type="project" value="TreeGrafter"/>
</dbReference>
<dbReference type="Pfam" id="PF03747">
    <property type="entry name" value="ADP_ribosyl_GH"/>
    <property type="match status" value="1"/>
</dbReference>
<dbReference type="SUPFAM" id="SSF101478">
    <property type="entry name" value="ADP-ribosylglycohydrolase"/>
    <property type="match status" value="1"/>
</dbReference>
<sequence length="415" mass="45547">MTQSGLLRGFRFLSLCNQTKIRIRLKSSLCNQTEWSRSFLSSSMLSPLNRSLGLLYGQFIGDALGSRYEFMKGKEVIQKLDADRDESGFVPLLGDGPFGYGPGVVTDDGEMAMSFLSSFLHHNSFDASSVACAYVRWAQSNPPDIGNTCSGALTLRKEQTQLWEIPKEWQSEFSAEDREKIREAVERNVKSRNDKSLSNGALMRQSVLTALYSSEFFIGTEERSGEGAESDFVSRLLSAVEADTLLTHSNPVAIEASKVYALLLFHLIRGRTPEEALKSAFSTVSFPVLRSLLEKAEDRPVPVFISEEKESNGDDACIGYLGVALQVSVHFLLHSSSFSDGLLSVVSVGGDTDTNAAIAGALLGARWGAYGIPSEWAKTVEDAPLRMKGENGIESFDQMIEGVKKRYEESPPSMI</sequence>
<comment type="caution">
    <text evidence="13">The sequence shown here is derived from an EMBL/GenBank/DDBJ whole genome shotgun (WGS) entry which is preliminary data.</text>
</comment>
<dbReference type="PANTHER" id="PTHR16222">
    <property type="entry name" value="ADP-RIBOSYLGLYCOHYDROLASE"/>
    <property type="match status" value="1"/>
</dbReference>
<feature type="binding site" evidence="12">
    <location>
        <position position="108"/>
    </location>
    <ligand>
        <name>Mg(2+)</name>
        <dbReference type="ChEBI" id="CHEBI:18420"/>
        <label>1</label>
    </ligand>
</feature>
<feature type="binding site" evidence="12">
    <location>
        <position position="106"/>
    </location>
    <ligand>
        <name>Mg(2+)</name>
        <dbReference type="ChEBI" id="CHEBI:18420"/>
        <label>1</label>
    </ligand>
</feature>
<feature type="binding site" evidence="12">
    <location>
        <position position="351"/>
    </location>
    <ligand>
        <name>Mg(2+)</name>
        <dbReference type="ChEBI" id="CHEBI:18420"/>
        <label>1</label>
    </ligand>
</feature>
<evidence type="ECO:0000256" key="12">
    <source>
        <dbReference type="PIRSR" id="PIRSR605502-1"/>
    </source>
</evidence>
<dbReference type="Gene3D" id="1.10.4080.10">
    <property type="entry name" value="ADP-ribosylation/Crystallin J1"/>
    <property type="match status" value="1"/>
</dbReference>
<dbReference type="EC" id="3.2.1.143" evidence="2"/>
<organism evidence="13 14">
    <name type="scientific">Pristionchus mayeri</name>
    <dbReference type="NCBI Taxonomy" id="1317129"/>
    <lineage>
        <taxon>Eukaryota</taxon>
        <taxon>Metazoa</taxon>
        <taxon>Ecdysozoa</taxon>
        <taxon>Nematoda</taxon>
        <taxon>Chromadorea</taxon>
        <taxon>Rhabditida</taxon>
        <taxon>Rhabditina</taxon>
        <taxon>Diplogasteromorpha</taxon>
        <taxon>Diplogasteroidea</taxon>
        <taxon>Neodiplogasteridae</taxon>
        <taxon>Pristionchus</taxon>
    </lineage>
</organism>
<dbReference type="InterPro" id="IPR036705">
    <property type="entry name" value="Ribosyl_crysJ1_sf"/>
</dbReference>
<evidence type="ECO:0000313" key="13">
    <source>
        <dbReference type="EMBL" id="GMR32390.1"/>
    </source>
</evidence>
<comment type="catalytic activity">
    <reaction evidence="11">
        <text>alpha-NAD(+) + H2O = ADP-D-ribose + nicotinamide + H(+)</text>
        <dbReference type="Rhea" id="RHEA:68792"/>
        <dbReference type="ChEBI" id="CHEBI:15377"/>
        <dbReference type="ChEBI" id="CHEBI:15378"/>
        <dbReference type="ChEBI" id="CHEBI:17154"/>
        <dbReference type="ChEBI" id="CHEBI:57967"/>
        <dbReference type="ChEBI" id="CHEBI:77017"/>
    </reaction>
</comment>
<comment type="similarity">
    <text evidence="1">Belongs to the ADP-ribosylglycohydrolase family.</text>
</comment>
<dbReference type="Proteomes" id="UP001328107">
    <property type="component" value="Unassembled WGS sequence"/>
</dbReference>
<evidence type="ECO:0000256" key="9">
    <source>
        <dbReference type="ARBA" id="ARBA00043187"/>
    </source>
</evidence>
<protein>
    <recommendedName>
        <fullName evidence="4">ADP-ribosylhydrolase ARH3</fullName>
        <ecNumber evidence="2">3.2.1.143</ecNumber>
    </recommendedName>
    <alternativeName>
        <fullName evidence="5">ADP-ribose glycohydrolase ARH3</fullName>
    </alternativeName>
    <alternativeName>
        <fullName evidence="6">ADP-ribosylhydrolase 3</fullName>
    </alternativeName>
    <alternativeName>
        <fullName evidence="9">O-acetyl-ADP-ribose deacetylase ARH3</fullName>
    </alternativeName>
    <alternativeName>
        <fullName evidence="10">Poly(ADP-ribose) glycohydrolase ARH3</fullName>
    </alternativeName>
    <alternativeName>
        <fullName evidence="8">[Protein ADP-ribosylarginine] hydrolase-like protein 2</fullName>
    </alternativeName>
    <alternativeName>
        <fullName evidence="7">[Protein ADP-ribosylserine] hydrolase</fullName>
    </alternativeName>
</protein>
<evidence type="ECO:0000256" key="2">
    <source>
        <dbReference type="ARBA" id="ARBA00012255"/>
    </source>
</evidence>
<feature type="binding site" evidence="12">
    <location>
        <position position="107"/>
    </location>
    <ligand>
        <name>Mg(2+)</name>
        <dbReference type="ChEBI" id="CHEBI:18420"/>
        <label>1</label>
    </ligand>
</feature>
<feature type="binding site" evidence="12">
    <location>
        <position position="353"/>
    </location>
    <ligand>
        <name>Mg(2+)</name>
        <dbReference type="ChEBI" id="CHEBI:18420"/>
        <label>1</label>
    </ligand>
</feature>
<dbReference type="PANTHER" id="PTHR16222:SF24">
    <property type="entry name" value="ADP-RIBOSYLHYDROLASE ARH3"/>
    <property type="match status" value="1"/>
</dbReference>
<name>A0AAN5C6D6_9BILA</name>
<gene>
    <name evidence="13" type="ORF">PMAYCL1PPCAC_02585</name>
</gene>
<proteinExistence type="inferred from homology"/>
<dbReference type="GO" id="GO:0046872">
    <property type="term" value="F:metal ion binding"/>
    <property type="evidence" value="ECO:0007669"/>
    <property type="project" value="UniProtKB-KW"/>
</dbReference>
<comment type="cofactor">
    <cofactor evidence="12">
        <name>Mg(2+)</name>
        <dbReference type="ChEBI" id="CHEBI:18420"/>
    </cofactor>
    <text evidence="12">Binds 2 magnesium ions per subunit.</text>
</comment>
<keyword evidence="12" id="KW-0460">Magnesium</keyword>
<evidence type="ECO:0000256" key="1">
    <source>
        <dbReference type="ARBA" id="ARBA00010702"/>
    </source>
</evidence>
<keyword evidence="12" id="KW-0479">Metal-binding</keyword>
<dbReference type="GO" id="GO:0005739">
    <property type="term" value="C:mitochondrion"/>
    <property type="evidence" value="ECO:0007669"/>
    <property type="project" value="TreeGrafter"/>
</dbReference>
<evidence type="ECO:0000256" key="3">
    <source>
        <dbReference type="ARBA" id="ARBA00022801"/>
    </source>
</evidence>
<evidence type="ECO:0000256" key="8">
    <source>
        <dbReference type="ARBA" id="ARBA00042850"/>
    </source>
</evidence>